<dbReference type="SUPFAM" id="SSF56112">
    <property type="entry name" value="Protein kinase-like (PK-like)"/>
    <property type="match status" value="1"/>
</dbReference>
<reference evidence="2 3" key="1">
    <citation type="submission" date="2020-04" db="EMBL/GenBank/DDBJ databases">
        <title>Paeniglutamicibacter sp. ANT13_2, a novel actinomycete isolated from sediment in Antarctica.</title>
        <authorList>
            <person name="Sakdapetsiri C."/>
            <person name="Pinyakong O."/>
        </authorList>
    </citation>
    <scope>NUCLEOTIDE SEQUENCE [LARGE SCALE GENOMIC DNA]</scope>
    <source>
        <strain evidence="2 3">ANT13_2</strain>
    </source>
</reference>
<comment type="caution">
    <text evidence="2">The sequence shown here is derived from an EMBL/GenBank/DDBJ whole genome shotgun (WGS) entry which is preliminary data.</text>
</comment>
<protein>
    <submittedName>
        <fullName evidence="2">Aminoglycoside phosphotransferase family protein</fullName>
    </submittedName>
</protein>
<dbReference type="InterPro" id="IPR011009">
    <property type="entry name" value="Kinase-like_dom_sf"/>
</dbReference>
<evidence type="ECO:0000313" key="3">
    <source>
        <dbReference type="Proteomes" id="UP000746595"/>
    </source>
</evidence>
<dbReference type="InterPro" id="IPR051678">
    <property type="entry name" value="AGP_Transferase"/>
</dbReference>
<dbReference type="InterPro" id="IPR002575">
    <property type="entry name" value="Aminoglycoside_PTrfase"/>
</dbReference>
<dbReference type="PANTHER" id="PTHR21310:SF42">
    <property type="entry name" value="BIFUNCTIONAL AAC_APH"/>
    <property type="match status" value="1"/>
</dbReference>
<feature type="domain" description="Aminoglycoside phosphotransferase" evidence="1">
    <location>
        <begin position="39"/>
        <end position="266"/>
    </location>
</feature>
<dbReference type="Gene3D" id="3.30.200.20">
    <property type="entry name" value="Phosphorylase Kinase, domain 1"/>
    <property type="match status" value="1"/>
</dbReference>
<keyword evidence="3" id="KW-1185">Reference proteome</keyword>
<name>A0ABX1G754_9MICC</name>
<gene>
    <name evidence="2" type="ORF">HED64_12515</name>
</gene>
<dbReference type="EMBL" id="JAAWVT010000005">
    <property type="protein sequence ID" value="NKG21526.1"/>
    <property type="molecule type" value="Genomic_DNA"/>
</dbReference>
<dbReference type="Gene3D" id="3.90.1200.10">
    <property type="match status" value="1"/>
</dbReference>
<proteinExistence type="predicted"/>
<dbReference type="CDD" id="cd05155">
    <property type="entry name" value="APH_ChoK_like_1"/>
    <property type="match status" value="1"/>
</dbReference>
<dbReference type="RefSeq" id="WP_168152318.1">
    <property type="nucleotide sequence ID" value="NZ_JAAWVT010000005.1"/>
</dbReference>
<organism evidence="2 3">
    <name type="scientific">Paeniglutamicibacter terrestris</name>
    <dbReference type="NCBI Taxonomy" id="2723403"/>
    <lineage>
        <taxon>Bacteria</taxon>
        <taxon>Bacillati</taxon>
        <taxon>Actinomycetota</taxon>
        <taxon>Actinomycetes</taxon>
        <taxon>Micrococcales</taxon>
        <taxon>Micrococcaceae</taxon>
        <taxon>Paeniglutamicibacter</taxon>
    </lineage>
</organism>
<dbReference type="Pfam" id="PF01636">
    <property type="entry name" value="APH"/>
    <property type="match status" value="1"/>
</dbReference>
<accession>A0ABX1G754</accession>
<evidence type="ECO:0000259" key="1">
    <source>
        <dbReference type="Pfam" id="PF01636"/>
    </source>
</evidence>
<dbReference type="Proteomes" id="UP000746595">
    <property type="component" value="Unassembled WGS sequence"/>
</dbReference>
<dbReference type="PANTHER" id="PTHR21310">
    <property type="entry name" value="AMINOGLYCOSIDE PHOSPHOTRANSFERASE-RELATED-RELATED"/>
    <property type="match status" value="1"/>
</dbReference>
<evidence type="ECO:0000313" key="2">
    <source>
        <dbReference type="EMBL" id="NKG21526.1"/>
    </source>
</evidence>
<sequence>MTLPERTLRPPADVLINEALVRDLLRAQFPQLAGLALEFADNGWDNVSYRLGSDLAVRLPRRESAHALLLNEVRWLPFLAPRLPLPIPAARHRGKPGEGYPYHWAVVPWLPGNSAATVSAEVRDGYCASLAAFFGALHVPAPADAPRNPVRGVPLKNRDDAVRGRIQGMQEPERSRLLSIWDRGLAAVEHTGPRLWLHGDPHPHNVLASGGALSAVIDFGDMTAGDPASDLAVAWLHFTSRGRAEFMERLAGDALYSPGIWVRARAWAVNYAVLMSGLPPDDALHTVGVHGIEQLLAED</sequence>